<dbReference type="EMBL" id="CP019082">
    <property type="protein sequence ID" value="APW62417.1"/>
    <property type="molecule type" value="Genomic_DNA"/>
</dbReference>
<accession>A0A1U7CTZ2</accession>
<dbReference type="PANTHER" id="PTHR37489:SF1">
    <property type="entry name" value="DUF3500 DOMAIN-CONTAINING PROTEIN"/>
    <property type="match status" value="1"/>
</dbReference>
<feature type="chain" id="PRO_5011962188" description="DUF3500 domain-containing protein" evidence="2">
    <location>
        <begin position="26"/>
        <end position="333"/>
    </location>
</feature>
<dbReference type="Pfam" id="PF12006">
    <property type="entry name" value="DUF3500"/>
    <property type="match status" value="1"/>
</dbReference>
<dbReference type="Proteomes" id="UP000186309">
    <property type="component" value="Chromosome"/>
</dbReference>
<proteinExistence type="predicted"/>
<dbReference type="InterPro" id="IPR021889">
    <property type="entry name" value="DUF3500"/>
</dbReference>
<feature type="region of interest" description="Disordered" evidence="1">
    <location>
        <begin position="213"/>
        <end position="233"/>
    </location>
</feature>
<protein>
    <recommendedName>
        <fullName evidence="5">DUF3500 domain-containing protein</fullName>
    </recommendedName>
</protein>
<sequence length="333" mass="36766">MMQRFLPVLALACLSFSPFNTSARADETGTAMAEAAQRFLGALDDTHRAQASFAFDCPERFNWHWIPRPRNGLPIKELTADQRALAFGLLNTGLSTKGVLKATTIMSYEEILRVQEHGTGPVRDPELYYVSVFGTPGDQGEWGWRIEGHHLSLNFTLKDGKVVSATPFMFGSNPAKVKDGGRKGLRNLVEIEEPANALITSLDDAQRKEAIVSEDVPDVTTTPNSARPELPAPVGISTDKLNASQRALLTKFVSAYQVNFPEPIRNDLADKLARAPQTYHFAWYGPADPAKPHAFRLQGPALYIDFNIKQDEANHIHTFYRNTAGDFGLPSAN</sequence>
<evidence type="ECO:0000256" key="2">
    <source>
        <dbReference type="SAM" id="SignalP"/>
    </source>
</evidence>
<dbReference type="PANTHER" id="PTHR37489">
    <property type="entry name" value="DUF3500 DOMAIN-CONTAINING PROTEIN"/>
    <property type="match status" value="1"/>
</dbReference>
<dbReference type="AlphaFoldDB" id="A0A1U7CTZ2"/>
<evidence type="ECO:0008006" key="5">
    <source>
        <dbReference type="Google" id="ProtNLM"/>
    </source>
</evidence>
<name>A0A1U7CTZ2_9BACT</name>
<dbReference type="STRING" id="1387353.BSF38_03956"/>
<evidence type="ECO:0000313" key="4">
    <source>
        <dbReference type="Proteomes" id="UP000186309"/>
    </source>
</evidence>
<evidence type="ECO:0000256" key="1">
    <source>
        <dbReference type="SAM" id="MobiDB-lite"/>
    </source>
</evidence>
<dbReference type="RefSeq" id="WP_076348507.1">
    <property type="nucleotide sequence ID" value="NZ_CP019082.1"/>
</dbReference>
<keyword evidence="4" id="KW-1185">Reference proteome</keyword>
<reference evidence="4" key="1">
    <citation type="submission" date="2016-12" db="EMBL/GenBank/DDBJ databases">
        <title>Comparative genomics of four Isosphaeraceae planctomycetes: a common pool of plasmids and glycoside hydrolase genes.</title>
        <authorList>
            <person name="Ivanova A."/>
        </authorList>
    </citation>
    <scope>NUCLEOTIDE SEQUENCE [LARGE SCALE GENOMIC DNA]</scope>
    <source>
        <strain evidence="4">PX4</strain>
    </source>
</reference>
<dbReference type="OrthoDB" id="581140at2"/>
<dbReference type="KEGG" id="pbor:BSF38_03956"/>
<keyword evidence="2" id="KW-0732">Signal</keyword>
<gene>
    <name evidence="3" type="ORF">BSF38_03956</name>
</gene>
<organism evidence="3 4">
    <name type="scientific">Paludisphaera borealis</name>
    <dbReference type="NCBI Taxonomy" id="1387353"/>
    <lineage>
        <taxon>Bacteria</taxon>
        <taxon>Pseudomonadati</taxon>
        <taxon>Planctomycetota</taxon>
        <taxon>Planctomycetia</taxon>
        <taxon>Isosphaerales</taxon>
        <taxon>Isosphaeraceae</taxon>
        <taxon>Paludisphaera</taxon>
    </lineage>
</organism>
<evidence type="ECO:0000313" key="3">
    <source>
        <dbReference type="EMBL" id="APW62417.1"/>
    </source>
</evidence>
<feature type="signal peptide" evidence="2">
    <location>
        <begin position="1"/>
        <end position="25"/>
    </location>
</feature>